<accession>L8X498</accession>
<dbReference type="PANTHER" id="PTHR12537:SF12">
    <property type="entry name" value="MATERNAL PROTEIN PUMILIO"/>
    <property type="match status" value="1"/>
</dbReference>
<feature type="region of interest" description="Disordered" evidence="3">
    <location>
        <begin position="1"/>
        <end position="56"/>
    </location>
</feature>
<dbReference type="Gene3D" id="1.25.10.10">
    <property type="entry name" value="Leucine-rich Repeat Variant"/>
    <property type="match status" value="2"/>
</dbReference>
<dbReference type="InterPro" id="IPR001313">
    <property type="entry name" value="Pumilio_RNA-bd_rpt"/>
</dbReference>
<dbReference type="HOGENOM" id="CLU_004017_4_1_1"/>
<feature type="repeat" description="Pumilio" evidence="2">
    <location>
        <begin position="563"/>
        <end position="599"/>
    </location>
</feature>
<dbReference type="GO" id="GO:0003729">
    <property type="term" value="F:mRNA binding"/>
    <property type="evidence" value="ECO:0007669"/>
    <property type="project" value="TreeGrafter"/>
</dbReference>
<dbReference type="EMBL" id="AFRT01000220">
    <property type="protein sequence ID" value="ELU45040.1"/>
    <property type="molecule type" value="Genomic_DNA"/>
</dbReference>
<evidence type="ECO:0000313" key="6">
    <source>
        <dbReference type="Proteomes" id="UP000011668"/>
    </source>
</evidence>
<evidence type="ECO:0000259" key="4">
    <source>
        <dbReference type="PROSITE" id="PS50303"/>
    </source>
</evidence>
<dbReference type="GO" id="GO:0010608">
    <property type="term" value="P:post-transcriptional regulation of gene expression"/>
    <property type="evidence" value="ECO:0007669"/>
    <property type="project" value="TreeGrafter"/>
</dbReference>
<dbReference type="InterPro" id="IPR033712">
    <property type="entry name" value="Pumilio_RNA-bd"/>
</dbReference>
<dbReference type="PROSITE" id="PS50303">
    <property type="entry name" value="PUM_HD"/>
    <property type="match status" value="1"/>
</dbReference>
<dbReference type="GO" id="GO:0005737">
    <property type="term" value="C:cytoplasm"/>
    <property type="evidence" value="ECO:0007669"/>
    <property type="project" value="TreeGrafter"/>
</dbReference>
<dbReference type="InterPro" id="IPR016024">
    <property type="entry name" value="ARM-type_fold"/>
</dbReference>
<dbReference type="CDD" id="cd07920">
    <property type="entry name" value="Pumilio"/>
    <property type="match status" value="1"/>
</dbReference>
<name>L8X498_THACA</name>
<proteinExistence type="predicted"/>
<feature type="compositionally biased region" description="Polar residues" evidence="3">
    <location>
        <begin position="14"/>
        <end position="27"/>
    </location>
</feature>
<keyword evidence="6" id="KW-1185">Reference proteome</keyword>
<feature type="repeat" description="Pumilio" evidence="2">
    <location>
        <begin position="600"/>
        <end position="635"/>
    </location>
</feature>
<evidence type="ECO:0000256" key="1">
    <source>
        <dbReference type="ARBA" id="ARBA00022737"/>
    </source>
</evidence>
<dbReference type="STRING" id="983506.L8X498"/>
<feature type="compositionally biased region" description="Polar residues" evidence="3">
    <location>
        <begin position="40"/>
        <end position="54"/>
    </location>
</feature>
<dbReference type="SMART" id="SM00025">
    <property type="entry name" value="Pumilio"/>
    <property type="match status" value="5"/>
</dbReference>
<dbReference type="OrthoDB" id="668540at2759"/>
<feature type="repeat" description="Pumilio" evidence="2">
    <location>
        <begin position="441"/>
        <end position="476"/>
    </location>
</feature>
<gene>
    <name evidence="5" type="ORF">AG1IA_00937</name>
</gene>
<dbReference type="AlphaFoldDB" id="L8X498"/>
<dbReference type="InterPro" id="IPR033133">
    <property type="entry name" value="PUM-HD"/>
</dbReference>
<organism evidence="5 6">
    <name type="scientific">Thanatephorus cucumeris (strain AG1-IA)</name>
    <name type="common">Rice sheath blight fungus</name>
    <name type="synonym">Rhizoctonia solani</name>
    <dbReference type="NCBI Taxonomy" id="983506"/>
    <lineage>
        <taxon>Eukaryota</taxon>
        <taxon>Fungi</taxon>
        <taxon>Dikarya</taxon>
        <taxon>Basidiomycota</taxon>
        <taxon>Agaricomycotina</taxon>
        <taxon>Agaricomycetes</taxon>
        <taxon>Cantharellales</taxon>
        <taxon>Ceratobasidiaceae</taxon>
        <taxon>Rhizoctonia</taxon>
        <taxon>Rhizoctonia solani AG-1</taxon>
    </lineage>
</organism>
<protein>
    <submittedName>
        <fullName evidence="5">PUM1 protein</fullName>
    </submittedName>
</protein>
<dbReference type="Pfam" id="PF00806">
    <property type="entry name" value="PUF"/>
    <property type="match status" value="5"/>
</dbReference>
<feature type="repeat" description="Pumilio" evidence="2">
    <location>
        <begin position="636"/>
        <end position="671"/>
    </location>
</feature>
<comment type="caution">
    <text evidence="5">The sequence shown here is derived from an EMBL/GenBank/DDBJ whole genome shotgun (WGS) entry which is preliminary data.</text>
</comment>
<evidence type="ECO:0000256" key="3">
    <source>
        <dbReference type="SAM" id="MobiDB-lite"/>
    </source>
</evidence>
<dbReference type="SUPFAM" id="SSF48371">
    <property type="entry name" value="ARM repeat"/>
    <property type="match status" value="1"/>
</dbReference>
<dbReference type="PANTHER" id="PTHR12537">
    <property type="entry name" value="RNA BINDING PROTEIN PUMILIO-RELATED"/>
    <property type="match status" value="1"/>
</dbReference>
<dbReference type="InterPro" id="IPR011989">
    <property type="entry name" value="ARM-like"/>
</dbReference>
<keyword evidence="1" id="KW-0677">Repeat</keyword>
<reference evidence="5 6" key="1">
    <citation type="journal article" date="2013" name="Nat. Commun.">
        <title>The evolution and pathogenic mechanisms of the rice sheath blight pathogen.</title>
        <authorList>
            <person name="Zheng A."/>
            <person name="Lin R."/>
            <person name="Xu L."/>
            <person name="Qin P."/>
            <person name="Tang C."/>
            <person name="Ai P."/>
            <person name="Zhang D."/>
            <person name="Liu Y."/>
            <person name="Sun Z."/>
            <person name="Feng H."/>
            <person name="Wang Y."/>
            <person name="Chen Y."/>
            <person name="Liang X."/>
            <person name="Fu R."/>
            <person name="Li Q."/>
            <person name="Zhang J."/>
            <person name="Yu X."/>
            <person name="Xie Z."/>
            <person name="Ding L."/>
            <person name="Guan P."/>
            <person name="Tang J."/>
            <person name="Liang Y."/>
            <person name="Wang S."/>
            <person name="Deng Q."/>
            <person name="Li S."/>
            <person name="Zhu J."/>
            <person name="Wang L."/>
            <person name="Liu H."/>
            <person name="Li P."/>
        </authorList>
    </citation>
    <scope>NUCLEOTIDE SEQUENCE [LARGE SCALE GENOMIC DNA]</scope>
    <source>
        <strain evidence="6">AG-1 IA</strain>
    </source>
</reference>
<evidence type="ECO:0000256" key="2">
    <source>
        <dbReference type="PROSITE-ProRule" id="PRU00317"/>
    </source>
</evidence>
<sequence length="840" mass="92537">MPVAIPPSYRMGNSGPNSRKPSGSSAHSGVHSPARESPDPMTNTQGHRNLSPNSAAMLGAGKYNGWPGWNSPAASSDNLTNRTASISSSSSPVDFAPLTDFPHCSPLNTAWDLTRQAQAQALGQRGYSPNTGAEWELDIIHAEDQDAELATVTNGMRSLGVDDRSPKLVQKNGPLHGRAVSYAGALGVSDVQHTGMPMPVPHPASNVRSASLHHQRSDPSIAQSYSYGQPAAHDYGVYYSNVPSTTFSQYSYGASADPAVFGSPVPSNAPHRTSYGIPGYSTPSYYPDATQAASSYYYNQGIVYSPQMGHAPMPGAMHSPVPGVSRSKQDLRGGHFGRNSQLSHQQRMLISAMPPGTAPIGVPSEPFSQYPVSNQLFGLGQGLGAMLHSQPTYGFPSASTRPVLGFAPLRHDLTIDPSATGRSPLLEQFRADKSKTWQLRDIRGHVAEFCGDQHGSRFIQQKLETATDEEKEGIFSELAPGSFLPLMTDVFGNYVSSHRLALWRAICYHFRFKCMVAEWSRRYAGLIAQPHVADLTICVSSRLLSVIQKLIERVSPDLLGFVSVFQGNVYDLATHPYGCRVLQRCFEYLHESQTRPLIDELHKYTTQLMQDQFGNYVIQFVLEHGAAADRDWILHKLRGQMVQMARHKFASNVCEKALVTADSESRRLLIDEIMTPRMDTVNPIVLMMKDSFASDSDYVLQRALQVVEGEQRHVLVAKVKPQLANMRRYSSAYSKHLASKASLRQMPPHQRLRYQVSAKCLTSFALCLMVAYVLSSARFPFNACYNMSSTSSRLTHRTRNHITAIVSTGPICLPPPPWTYYCCEPVLKNIYYCSLTLTLK</sequence>
<evidence type="ECO:0000313" key="5">
    <source>
        <dbReference type="EMBL" id="ELU45040.1"/>
    </source>
</evidence>
<dbReference type="Proteomes" id="UP000011668">
    <property type="component" value="Unassembled WGS sequence"/>
</dbReference>
<dbReference type="PROSITE" id="PS50302">
    <property type="entry name" value="PUM"/>
    <property type="match status" value="4"/>
</dbReference>
<feature type="domain" description="PUM-HD" evidence="4">
    <location>
        <begin position="421"/>
        <end position="745"/>
    </location>
</feature>